<dbReference type="SUPFAM" id="SSF82679">
    <property type="entry name" value="N-utilization substance G protein NusG, N-terminal domain"/>
    <property type="match status" value="1"/>
</dbReference>
<evidence type="ECO:0000313" key="5">
    <source>
        <dbReference type="EMBL" id="VAX37156.1"/>
    </source>
</evidence>
<keyword evidence="3" id="KW-0804">Transcription</keyword>
<keyword evidence="1" id="KW-0889">Transcription antitermination</keyword>
<dbReference type="EMBL" id="UOGL01000106">
    <property type="protein sequence ID" value="VAX37156.1"/>
    <property type="molecule type" value="Genomic_DNA"/>
</dbReference>
<reference evidence="5" key="1">
    <citation type="submission" date="2018-06" db="EMBL/GenBank/DDBJ databases">
        <authorList>
            <person name="Zhirakovskaya E."/>
        </authorList>
    </citation>
    <scope>NUCLEOTIDE SEQUENCE</scope>
</reference>
<dbReference type="GO" id="GO:0005829">
    <property type="term" value="C:cytosol"/>
    <property type="evidence" value="ECO:0007669"/>
    <property type="project" value="TreeGrafter"/>
</dbReference>
<proteinExistence type="predicted"/>
<dbReference type="GO" id="GO:0031564">
    <property type="term" value="P:transcription antitermination"/>
    <property type="evidence" value="ECO:0007669"/>
    <property type="project" value="UniProtKB-KW"/>
</dbReference>
<dbReference type="Pfam" id="PF02357">
    <property type="entry name" value="NusG"/>
    <property type="match status" value="1"/>
</dbReference>
<evidence type="ECO:0000259" key="4">
    <source>
        <dbReference type="Pfam" id="PF02357"/>
    </source>
</evidence>
<dbReference type="PANTHER" id="PTHR30265:SF2">
    <property type="entry name" value="TRANSCRIPTION TERMINATION_ANTITERMINATION PROTEIN NUSG"/>
    <property type="match status" value="1"/>
</dbReference>
<name>A0A3B1D2N7_9ZZZZ</name>
<dbReference type="CDD" id="cd09895">
    <property type="entry name" value="NGN_SP_UpxY"/>
    <property type="match status" value="1"/>
</dbReference>
<feature type="domain" description="NusG-like N-terminal" evidence="4">
    <location>
        <begin position="28"/>
        <end position="107"/>
    </location>
</feature>
<dbReference type="GO" id="GO:0006354">
    <property type="term" value="P:DNA-templated transcription elongation"/>
    <property type="evidence" value="ECO:0007669"/>
    <property type="project" value="InterPro"/>
</dbReference>
<accession>A0A3B1D2N7</accession>
<dbReference type="InterPro" id="IPR006645">
    <property type="entry name" value="NGN-like_dom"/>
</dbReference>
<dbReference type="InterPro" id="IPR043425">
    <property type="entry name" value="NusG-like"/>
</dbReference>
<dbReference type="Gene3D" id="3.30.70.940">
    <property type="entry name" value="NusG, N-terminal domain"/>
    <property type="match status" value="1"/>
</dbReference>
<evidence type="ECO:0000256" key="1">
    <source>
        <dbReference type="ARBA" id="ARBA00022814"/>
    </source>
</evidence>
<dbReference type="InterPro" id="IPR008991">
    <property type="entry name" value="Translation_prot_SH3-like_sf"/>
</dbReference>
<organism evidence="5">
    <name type="scientific">hydrothermal vent metagenome</name>
    <dbReference type="NCBI Taxonomy" id="652676"/>
    <lineage>
        <taxon>unclassified sequences</taxon>
        <taxon>metagenomes</taxon>
        <taxon>ecological metagenomes</taxon>
    </lineage>
</organism>
<dbReference type="SUPFAM" id="SSF50104">
    <property type="entry name" value="Translation proteins SH3-like domain"/>
    <property type="match status" value="1"/>
</dbReference>
<sequence>MPILTRETELFPFDLLDRKDILSEEGMGWWAVYTISRREKELMRRLEPMGISFYCPMIEKKYRSPAGRARISYVPMFSNYVFVHGDEETRHKIWTTNCVSQCVTVPDGEKLTHDLKQIKQLITAGAPVTLEELLQPGTSVRVKSGSLAGQEGVIIERRGKRHLLVAVTFLQQGVSVEIEDYAVEAI</sequence>
<keyword evidence="2" id="KW-0805">Transcription regulation</keyword>
<evidence type="ECO:0000256" key="2">
    <source>
        <dbReference type="ARBA" id="ARBA00023015"/>
    </source>
</evidence>
<gene>
    <name evidence="5" type="ORF">MNBD_PLANCTO02-1770</name>
</gene>
<dbReference type="PANTHER" id="PTHR30265">
    <property type="entry name" value="RHO-INTERACTING TRANSCRIPTION TERMINATION FACTOR NUSG"/>
    <property type="match status" value="1"/>
</dbReference>
<dbReference type="InterPro" id="IPR036735">
    <property type="entry name" value="NGN_dom_sf"/>
</dbReference>
<protein>
    <recommendedName>
        <fullName evidence="4">NusG-like N-terminal domain-containing protein</fullName>
    </recommendedName>
</protein>
<dbReference type="AlphaFoldDB" id="A0A3B1D2N7"/>
<evidence type="ECO:0000256" key="3">
    <source>
        <dbReference type="ARBA" id="ARBA00023163"/>
    </source>
</evidence>